<feature type="domain" description="DUF397" evidence="1">
    <location>
        <begin position="11"/>
        <end position="60"/>
    </location>
</feature>
<reference evidence="3" key="1">
    <citation type="journal article" date="2019" name="Int. J. Syst. Evol. Microbiol.">
        <title>The Global Catalogue of Microorganisms (GCM) 10K type strain sequencing project: providing services to taxonomists for standard genome sequencing and annotation.</title>
        <authorList>
            <consortium name="The Broad Institute Genomics Platform"/>
            <consortium name="The Broad Institute Genome Sequencing Center for Infectious Disease"/>
            <person name="Wu L."/>
            <person name="Ma J."/>
        </authorList>
    </citation>
    <scope>NUCLEOTIDE SEQUENCE [LARGE SCALE GENOMIC DNA]</scope>
    <source>
        <strain evidence="3">KCTC 42087</strain>
    </source>
</reference>
<comment type="caution">
    <text evidence="2">The sequence shown here is derived from an EMBL/GenBank/DDBJ whole genome shotgun (WGS) entry which is preliminary data.</text>
</comment>
<evidence type="ECO:0000313" key="2">
    <source>
        <dbReference type="EMBL" id="MFC5752869.1"/>
    </source>
</evidence>
<protein>
    <submittedName>
        <fullName evidence="2">DUF397 domain-containing protein</fullName>
    </submittedName>
</protein>
<dbReference type="Proteomes" id="UP001596074">
    <property type="component" value="Unassembled WGS sequence"/>
</dbReference>
<name>A0ABW1AEC4_9ACTN</name>
<keyword evidence="3" id="KW-1185">Reference proteome</keyword>
<accession>A0ABW1AEC4</accession>
<proteinExistence type="predicted"/>
<sequence length="66" mass="7062">MSDLDLAQGVFRKSSYSGSDGCVETCVIGSRRLVRDSQDPDGGCVVLHGAAWNTLLSKIKQGTFDL</sequence>
<dbReference type="RefSeq" id="WP_378289306.1">
    <property type="nucleotide sequence ID" value="NZ_JBHSON010000099.1"/>
</dbReference>
<dbReference type="Pfam" id="PF04149">
    <property type="entry name" value="DUF397"/>
    <property type="match status" value="1"/>
</dbReference>
<dbReference type="InterPro" id="IPR007278">
    <property type="entry name" value="DUF397"/>
</dbReference>
<organism evidence="2 3">
    <name type="scientific">Actinomadura rugatobispora</name>
    <dbReference type="NCBI Taxonomy" id="1994"/>
    <lineage>
        <taxon>Bacteria</taxon>
        <taxon>Bacillati</taxon>
        <taxon>Actinomycetota</taxon>
        <taxon>Actinomycetes</taxon>
        <taxon>Streptosporangiales</taxon>
        <taxon>Thermomonosporaceae</taxon>
        <taxon>Actinomadura</taxon>
    </lineage>
</organism>
<evidence type="ECO:0000259" key="1">
    <source>
        <dbReference type="Pfam" id="PF04149"/>
    </source>
</evidence>
<dbReference type="EMBL" id="JBHSON010000099">
    <property type="protein sequence ID" value="MFC5752869.1"/>
    <property type="molecule type" value="Genomic_DNA"/>
</dbReference>
<gene>
    <name evidence="2" type="ORF">ACFPZN_45265</name>
</gene>
<evidence type="ECO:0000313" key="3">
    <source>
        <dbReference type="Proteomes" id="UP001596074"/>
    </source>
</evidence>